<comment type="pathway">
    <text evidence="1">Carbohydrate acid metabolism.</text>
</comment>
<dbReference type="CDD" id="cd02021">
    <property type="entry name" value="GntK"/>
    <property type="match status" value="1"/>
</dbReference>
<dbReference type="Proteomes" id="UP000777440">
    <property type="component" value="Unassembled WGS sequence"/>
</dbReference>
<reference evidence="10 11" key="1">
    <citation type="journal article" date="2021" name="MBio">
        <title>Poor Competitiveness of Bradyrhizobium in Pigeon Pea Root Colonization in Indian Soils.</title>
        <authorList>
            <person name="Chalasani D."/>
            <person name="Basu A."/>
            <person name="Pullabhotla S.V.S.R.N."/>
            <person name="Jorrin B."/>
            <person name="Neal A.L."/>
            <person name="Poole P.S."/>
            <person name="Podile A.R."/>
            <person name="Tkacz A."/>
        </authorList>
    </citation>
    <scope>NUCLEOTIDE SEQUENCE [LARGE SCALE GENOMIC DNA]</scope>
    <source>
        <strain evidence="10 11">HU12</strain>
    </source>
</reference>
<dbReference type="EC" id="2.7.1.12" evidence="3 9"/>
<dbReference type="Gene3D" id="3.40.50.300">
    <property type="entry name" value="P-loop containing nucleotide triphosphate hydrolases"/>
    <property type="match status" value="1"/>
</dbReference>
<dbReference type="Pfam" id="PF13671">
    <property type="entry name" value="AAA_33"/>
    <property type="match status" value="1"/>
</dbReference>
<evidence type="ECO:0000256" key="2">
    <source>
        <dbReference type="ARBA" id="ARBA00008420"/>
    </source>
</evidence>
<sequence>MTGELLVSAGEDGRADAAARARVVVMGVSASGKSSVGAELARLIGARFVDADDLHPAANVAKMAAGIPLEDEDRWPWLDAVAATITDAERTVVACSALKRSYRDRLRDAAPGVVFVHLTGSPELLAARAGGREGHFMPPALLSSQLDTLQPLGDDEVGVALDVTAPVADLARAARGWLDARAR</sequence>
<dbReference type="InterPro" id="IPR027417">
    <property type="entry name" value="P-loop_NTPase"/>
</dbReference>
<protein>
    <recommendedName>
        <fullName evidence="3 9">Gluconokinase</fullName>
        <ecNumber evidence="3 9">2.7.1.12</ecNumber>
    </recommendedName>
</protein>
<evidence type="ECO:0000256" key="1">
    <source>
        <dbReference type="ARBA" id="ARBA00004761"/>
    </source>
</evidence>
<evidence type="ECO:0000256" key="7">
    <source>
        <dbReference type="ARBA" id="ARBA00022840"/>
    </source>
</evidence>
<evidence type="ECO:0000256" key="9">
    <source>
        <dbReference type="RuleBase" id="RU363066"/>
    </source>
</evidence>
<comment type="similarity">
    <text evidence="2 9">Belongs to the gluconokinase GntK/GntV family.</text>
</comment>
<name>A0ABS7I161_9MICO</name>
<keyword evidence="6 9" id="KW-0418">Kinase</keyword>
<comment type="caution">
    <text evidence="10">The sequence shown here is derived from an EMBL/GenBank/DDBJ whole genome shotgun (WGS) entry which is preliminary data.</text>
</comment>
<dbReference type="EMBL" id="JAEUAX010000005">
    <property type="protein sequence ID" value="MBW9110354.1"/>
    <property type="molecule type" value="Genomic_DNA"/>
</dbReference>
<dbReference type="RefSeq" id="WP_220339682.1">
    <property type="nucleotide sequence ID" value="NZ_JAEUAX010000005.1"/>
</dbReference>
<evidence type="ECO:0000256" key="6">
    <source>
        <dbReference type="ARBA" id="ARBA00022777"/>
    </source>
</evidence>
<organism evidence="10 11">
    <name type="scientific">Microbacterium ureisolvens</name>
    <dbReference type="NCBI Taxonomy" id="2781186"/>
    <lineage>
        <taxon>Bacteria</taxon>
        <taxon>Bacillati</taxon>
        <taxon>Actinomycetota</taxon>
        <taxon>Actinomycetes</taxon>
        <taxon>Micrococcales</taxon>
        <taxon>Microbacteriaceae</taxon>
        <taxon>Microbacterium</taxon>
    </lineage>
</organism>
<evidence type="ECO:0000313" key="11">
    <source>
        <dbReference type="Proteomes" id="UP000777440"/>
    </source>
</evidence>
<dbReference type="SUPFAM" id="SSF52540">
    <property type="entry name" value="P-loop containing nucleoside triphosphate hydrolases"/>
    <property type="match status" value="1"/>
</dbReference>
<keyword evidence="5 9" id="KW-0547">Nucleotide-binding</keyword>
<evidence type="ECO:0000256" key="4">
    <source>
        <dbReference type="ARBA" id="ARBA00022679"/>
    </source>
</evidence>
<evidence type="ECO:0000256" key="5">
    <source>
        <dbReference type="ARBA" id="ARBA00022741"/>
    </source>
</evidence>
<gene>
    <name evidence="10" type="ORF">JNB61_11270</name>
</gene>
<keyword evidence="11" id="KW-1185">Reference proteome</keyword>
<proteinExistence type="inferred from homology"/>
<dbReference type="NCBIfam" id="TIGR01313">
    <property type="entry name" value="therm_gnt_kin"/>
    <property type="match status" value="1"/>
</dbReference>
<dbReference type="PANTHER" id="PTHR43442">
    <property type="entry name" value="GLUCONOKINASE-RELATED"/>
    <property type="match status" value="1"/>
</dbReference>
<dbReference type="InterPro" id="IPR006001">
    <property type="entry name" value="Therm_gnt_kin"/>
</dbReference>
<keyword evidence="7 9" id="KW-0067">ATP-binding</keyword>
<evidence type="ECO:0000256" key="8">
    <source>
        <dbReference type="ARBA" id="ARBA00048090"/>
    </source>
</evidence>
<dbReference type="PANTHER" id="PTHR43442:SF3">
    <property type="entry name" value="GLUCONOKINASE-RELATED"/>
    <property type="match status" value="1"/>
</dbReference>
<accession>A0ABS7I161</accession>
<comment type="catalytic activity">
    <reaction evidence="8 9">
        <text>D-gluconate + ATP = 6-phospho-D-gluconate + ADP + H(+)</text>
        <dbReference type="Rhea" id="RHEA:19433"/>
        <dbReference type="ChEBI" id="CHEBI:15378"/>
        <dbReference type="ChEBI" id="CHEBI:18391"/>
        <dbReference type="ChEBI" id="CHEBI:30616"/>
        <dbReference type="ChEBI" id="CHEBI:58759"/>
        <dbReference type="ChEBI" id="CHEBI:456216"/>
        <dbReference type="EC" id="2.7.1.12"/>
    </reaction>
</comment>
<evidence type="ECO:0000256" key="3">
    <source>
        <dbReference type="ARBA" id="ARBA00012054"/>
    </source>
</evidence>
<keyword evidence="4 9" id="KW-0808">Transferase</keyword>
<evidence type="ECO:0000313" key="10">
    <source>
        <dbReference type="EMBL" id="MBW9110354.1"/>
    </source>
</evidence>